<dbReference type="PANTHER" id="PTHR40087">
    <property type="entry name" value="PHENOLIC ACID DECARBOXYLASE PADC"/>
    <property type="match status" value="1"/>
</dbReference>
<dbReference type="GO" id="GO:0016831">
    <property type="term" value="F:carboxy-lyase activity"/>
    <property type="evidence" value="ECO:0007669"/>
    <property type="project" value="InterPro"/>
</dbReference>
<dbReference type="InterPro" id="IPR012674">
    <property type="entry name" value="Calycin"/>
</dbReference>
<dbReference type="InterPro" id="IPR008729">
    <property type="entry name" value="PA_de_COase"/>
</dbReference>
<organism evidence="1 2">
    <name type="scientific">Microbotryum silenes-dioicae</name>
    <dbReference type="NCBI Taxonomy" id="796604"/>
    <lineage>
        <taxon>Eukaryota</taxon>
        <taxon>Fungi</taxon>
        <taxon>Dikarya</taxon>
        <taxon>Basidiomycota</taxon>
        <taxon>Pucciniomycotina</taxon>
        <taxon>Microbotryomycetes</taxon>
        <taxon>Microbotryales</taxon>
        <taxon>Microbotryaceae</taxon>
        <taxon>Microbotryum</taxon>
    </lineage>
</organism>
<proteinExistence type="predicted"/>
<keyword evidence="2" id="KW-1185">Reference proteome</keyword>
<dbReference type="PANTHER" id="PTHR40087:SF1">
    <property type="entry name" value="PHENOLIC ACID DECARBOXYLASE PADC"/>
    <property type="match status" value="1"/>
</dbReference>
<dbReference type="SUPFAM" id="SSF50814">
    <property type="entry name" value="Lipocalins"/>
    <property type="match status" value="2"/>
</dbReference>
<dbReference type="EMBL" id="FQNC01000042">
    <property type="protein sequence ID" value="SGY37645.1"/>
    <property type="molecule type" value="Genomic_DNA"/>
</dbReference>
<sequence>MSSTTTAQESRSAPAHFEEMLDHHFECQWPSPDSGRSSALSDALDANLMLFGSIKDTYDNGYEFWVPNHERIIYAIHGGPMAGRLNYQTASVGALRWTMKQSYSDAYPSYYPSSYYQRIRKDMWQVSWVEETGTTVTICLDFSICHIVVILLIEIALSFRSSHWDYPEKAHGYKREKLDQWRELSKIGNQTTDRHILPEQATINKIYKGKGSLQEIEMEWPTL</sequence>
<name>A0A2X0P2N3_9BASI</name>
<accession>A0A2X0P2N3</accession>
<dbReference type="Gene3D" id="2.40.128.20">
    <property type="match status" value="1"/>
</dbReference>
<dbReference type="AlphaFoldDB" id="A0A2X0P2N3"/>
<reference evidence="1 2" key="1">
    <citation type="submission" date="2016-11" db="EMBL/GenBank/DDBJ databases">
        <authorList>
            <person name="Jaros S."/>
            <person name="Januszkiewicz K."/>
            <person name="Wedrychowicz H."/>
        </authorList>
    </citation>
    <scope>NUCLEOTIDE SEQUENCE [LARGE SCALE GENOMIC DNA]</scope>
</reference>
<dbReference type="Proteomes" id="UP000249464">
    <property type="component" value="Unassembled WGS sequence"/>
</dbReference>
<evidence type="ECO:0000313" key="2">
    <source>
        <dbReference type="Proteomes" id="UP000249464"/>
    </source>
</evidence>
<evidence type="ECO:0000313" key="1">
    <source>
        <dbReference type="EMBL" id="SGY37645.1"/>
    </source>
</evidence>
<protein>
    <submittedName>
        <fullName evidence="1">BQ5605_C003g01850 protein</fullName>
    </submittedName>
</protein>
<gene>
    <name evidence="1" type="primary">BQ5605_C003g01850</name>
    <name evidence="1" type="ORF">BQ5605_C003G01850</name>
</gene>